<keyword evidence="10" id="KW-1185">Reference proteome</keyword>
<dbReference type="Proteomes" id="UP000261811">
    <property type="component" value="Unassembled WGS sequence"/>
</dbReference>
<evidence type="ECO:0000259" key="8">
    <source>
        <dbReference type="Pfam" id="PF00082"/>
    </source>
</evidence>
<keyword evidence="2 5" id="KW-0645">Protease</keyword>
<protein>
    <recommendedName>
        <fullName evidence="8">Peptidase S8/S53 domain-containing protein</fullName>
    </recommendedName>
</protein>
<keyword evidence="3 5" id="KW-0378">Hydrolase</keyword>
<comment type="similarity">
    <text evidence="1 5">Belongs to the peptidase S8 family.</text>
</comment>
<dbReference type="InterPro" id="IPR050131">
    <property type="entry name" value="Peptidase_S8_subtilisin-like"/>
</dbReference>
<reference evidence="9 10" key="1">
    <citation type="submission" date="2018-08" db="EMBL/GenBank/DDBJ databases">
        <title>Actinomadura jelena sp. nov., a novel Actinomycete isolated from soil in Chad.</title>
        <authorList>
            <person name="Shi L."/>
        </authorList>
    </citation>
    <scope>NUCLEOTIDE SEQUENCE [LARGE SCALE GENOMIC DNA]</scope>
    <source>
        <strain evidence="9 10">NEAU-G17</strain>
    </source>
</reference>
<feature type="transmembrane region" description="Helical" evidence="7">
    <location>
        <begin position="421"/>
        <end position="443"/>
    </location>
</feature>
<dbReference type="PANTHER" id="PTHR43806:SF11">
    <property type="entry name" value="CEREVISIN-RELATED"/>
    <property type="match status" value="1"/>
</dbReference>
<keyword evidence="7" id="KW-0812">Transmembrane</keyword>
<dbReference type="AlphaFoldDB" id="A0A372JTG5"/>
<evidence type="ECO:0000313" key="10">
    <source>
        <dbReference type="Proteomes" id="UP000261811"/>
    </source>
</evidence>
<dbReference type="InterPro" id="IPR000209">
    <property type="entry name" value="Peptidase_S8/S53_dom"/>
</dbReference>
<keyword evidence="7" id="KW-0472">Membrane</keyword>
<feature type="compositionally biased region" description="Low complexity" evidence="6">
    <location>
        <begin position="488"/>
        <end position="502"/>
    </location>
</feature>
<dbReference type="Pfam" id="PF00082">
    <property type="entry name" value="Peptidase_S8"/>
    <property type="match status" value="1"/>
</dbReference>
<comment type="caution">
    <text evidence="9">The sequence shown here is derived from an EMBL/GenBank/DDBJ whole genome shotgun (WGS) entry which is preliminary data.</text>
</comment>
<feature type="compositionally biased region" description="Basic and acidic residues" evidence="6">
    <location>
        <begin position="462"/>
        <end position="471"/>
    </location>
</feature>
<dbReference type="SUPFAM" id="SSF52743">
    <property type="entry name" value="Subtilisin-like"/>
    <property type="match status" value="1"/>
</dbReference>
<feature type="active site" description="Charge relay system" evidence="5">
    <location>
        <position position="140"/>
    </location>
</feature>
<feature type="compositionally biased region" description="Low complexity" evidence="6">
    <location>
        <begin position="70"/>
        <end position="88"/>
    </location>
</feature>
<dbReference type="PANTHER" id="PTHR43806">
    <property type="entry name" value="PEPTIDASE S8"/>
    <property type="match status" value="1"/>
</dbReference>
<evidence type="ECO:0000256" key="4">
    <source>
        <dbReference type="ARBA" id="ARBA00022825"/>
    </source>
</evidence>
<dbReference type="GO" id="GO:0004252">
    <property type="term" value="F:serine-type endopeptidase activity"/>
    <property type="evidence" value="ECO:0007669"/>
    <property type="project" value="UniProtKB-UniRule"/>
</dbReference>
<name>A0A372JTG5_9ACTN</name>
<feature type="domain" description="Peptidase S8/S53" evidence="8">
    <location>
        <begin position="131"/>
        <end position="369"/>
    </location>
</feature>
<dbReference type="InterPro" id="IPR036852">
    <property type="entry name" value="Peptidase_S8/S53_dom_sf"/>
</dbReference>
<evidence type="ECO:0000256" key="7">
    <source>
        <dbReference type="SAM" id="Phobius"/>
    </source>
</evidence>
<dbReference type="GO" id="GO:0006508">
    <property type="term" value="P:proteolysis"/>
    <property type="evidence" value="ECO:0007669"/>
    <property type="project" value="UniProtKB-KW"/>
</dbReference>
<evidence type="ECO:0000256" key="2">
    <source>
        <dbReference type="ARBA" id="ARBA00022670"/>
    </source>
</evidence>
<accession>A0A372JTG5</accession>
<evidence type="ECO:0000256" key="1">
    <source>
        <dbReference type="ARBA" id="ARBA00011073"/>
    </source>
</evidence>
<evidence type="ECO:0000313" key="9">
    <source>
        <dbReference type="EMBL" id="RFU43313.1"/>
    </source>
</evidence>
<feature type="active site" description="Charge relay system" evidence="5">
    <location>
        <position position="173"/>
    </location>
</feature>
<evidence type="ECO:0000256" key="5">
    <source>
        <dbReference type="PROSITE-ProRule" id="PRU01240"/>
    </source>
</evidence>
<feature type="active site" description="Charge relay system" evidence="5">
    <location>
        <position position="334"/>
    </location>
</feature>
<proteinExistence type="inferred from homology"/>
<dbReference type="Gene3D" id="3.40.50.200">
    <property type="entry name" value="Peptidase S8/S53 domain"/>
    <property type="match status" value="1"/>
</dbReference>
<dbReference type="PRINTS" id="PR00723">
    <property type="entry name" value="SUBTILISIN"/>
</dbReference>
<organism evidence="9 10">
    <name type="scientific">Actinomadura logoneensis</name>
    <dbReference type="NCBI Taxonomy" id="2293572"/>
    <lineage>
        <taxon>Bacteria</taxon>
        <taxon>Bacillati</taxon>
        <taxon>Actinomycetota</taxon>
        <taxon>Actinomycetes</taxon>
        <taxon>Streptosporangiales</taxon>
        <taxon>Thermomonosporaceae</taxon>
        <taxon>Actinomadura</taxon>
    </lineage>
</organism>
<evidence type="ECO:0000256" key="3">
    <source>
        <dbReference type="ARBA" id="ARBA00022801"/>
    </source>
</evidence>
<keyword evidence="7" id="KW-1133">Transmembrane helix</keyword>
<feature type="region of interest" description="Disordered" evidence="6">
    <location>
        <begin position="50"/>
        <end position="106"/>
    </location>
</feature>
<gene>
    <name evidence="9" type="ORF">DZF91_01885</name>
</gene>
<evidence type="ECO:0000256" key="6">
    <source>
        <dbReference type="SAM" id="MobiDB-lite"/>
    </source>
</evidence>
<dbReference type="InterPro" id="IPR015500">
    <property type="entry name" value="Peptidase_S8_subtilisin-rel"/>
</dbReference>
<dbReference type="EMBL" id="QURH01000034">
    <property type="protein sequence ID" value="RFU43313.1"/>
    <property type="molecule type" value="Genomic_DNA"/>
</dbReference>
<feature type="compositionally biased region" description="Gly residues" evidence="6">
    <location>
        <begin position="472"/>
        <end position="481"/>
    </location>
</feature>
<keyword evidence="4 5" id="KW-0720">Serine protease</keyword>
<dbReference type="PROSITE" id="PS51892">
    <property type="entry name" value="SUBTILASE"/>
    <property type="match status" value="1"/>
</dbReference>
<sequence length="502" mass="51429">MAPGWEIDYFRPPGLTSWEERGMRVPGFVAAGGCLVLATVLAVPAWAAPAEREAPQVAPTKHTPKPKPRPSASSKPPSAKPSPTKTPTATPPPVETPAPECNPQRGYRGAVPASWAQERLAFERVWPLTRGAGVTVAVVDSGADVHHPMLAGRVASSDFIDVTGTGRRDCDGHGTGVAALVAGNDMAARRIPLSGVAPDAHLVIVKQQNAGQDDQGGDRLPRSIRAAVDTGARVVNVSIRTADTPELRRAVQYAIAHGAVVVAAAGNSKKKNGDEGPAYPASYPGVLSVAALGRDGSRDENSNLGSRVDVAAPGKDVYTAWTGDGYNLQADGTSFSAAFVSGVVTLVRARHPALTPQQVVHRVVATADGNVGTATGRGMVNPLQAVTAVLPEETSGGPAMRPPVPARFAPPARRDGHVQTIAVAVAGGTLGAAALAALAGVVVPLGRRRGWRPGWVGLPFRPEQDDAHDIGPDGGVIGSGDRGGRGLRGAPSGSAGPRAGGR</sequence>
<feature type="region of interest" description="Disordered" evidence="6">
    <location>
        <begin position="462"/>
        <end position="502"/>
    </location>
</feature>